<reference evidence="1" key="1">
    <citation type="submission" date="2020-05" db="EMBL/GenBank/DDBJ databases">
        <title>Large-scale comparative analyses of tick genomes elucidate their genetic diversity and vector capacities.</title>
        <authorList>
            <person name="Jia N."/>
            <person name="Wang J."/>
            <person name="Shi W."/>
            <person name="Du L."/>
            <person name="Sun Y."/>
            <person name="Zhan W."/>
            <person name="Jiang J."/>
            <person name="Wang Q."/>
            <person name="Zhang B."/>
            <person name="Ji P."/>
            <person name="Sakyi L.B."/>
            <person name="Cui X."/>
            <person name="Yuan T."/>
            <person name="Jiang B."/>
            <person name="Yang W."/>
            <person name="Lam T.T.-Y."/>
            <person name="Chang Q."/>
            <person name="Ding S."/>
            <person name="Wang X."/>
            <person name="Zhu J."/>
            <person name="Ruan X."/>
            <person name="Zhao L."/>
            <person name="Wei J."/>
            <person name="Que T."/>
            <person name="Du C."/>
            <person name="Cheng J."/>
            <person name="Dai P."/>
            <person name="Han X."/>
            <person name="Huang E."/>
            <person name="Gao Y."/>
            <person name="Liu J."/>
            <person name="Shao H."/>
            <person name="Ye R."/>
            <person name="Li L."/>
            <person name="Wei W."/>
            <person name="Wang X."/>
            <person name="Wang C."/>
            <person name="Yang T."/>
            <person name="Huo Q."/>
            <person name="Li W."/>
            <person name="Guo W."/>
            <person name="Chen H."/>
            <person name="Zhou L."/>
            <person name="Ni X."/>
            <person name="Tian J."/>
            <person name="Zhou Y."/>
            <person name="Sheng Y."/>
            <person name="Liu T."/>
            <person name="Pan Y."/>
            <person name="Xia L."/>
            <person name="Li J."/>
            <person name="Zhao F."/>
            <person name="Cao W."/>
        </authorList>
    </citation>
    <scope>NUCLEOTIDE SEQUENCE</scope>
    <source>
        <strain evidence="1">Dsil-2018</strain>
    </source>
</reference>
<sequence>MFNLIYLIMRYHDLLPPDALQVKQQIERVMPDVKNLDKYLSRRQGAVFLSSLAGISVVFDFILFVGVEQQQPGLILSAWLWGVVDCSFDAAVGIASGNFTFMDVRAA</sequence>
<accession>A0ACB8D0P9</accession>
<proteinExistence type="predicted"/>
<dbReference type="Proteomes" id="UP000821865">
    <property type="component" value="Chromosome 4"/>
</dbReference>
<dbReference type="EMBL" id="CM023473">
    <property type="protein sequence ID" value="KAH7954921.1"/>
    <property type="molecule type" value="Genomic_DNA"/>
</dbReference>
<comment type="caution">
    <text evidence="1">The sequence shown here is derived from an EMBL/GenBank/DDBJ whole genome shotgun (WGS) entry which is preliminary data.</text>
</comment>
<gene>
    <name evidence="1" type="ORF">HPB49_022817</name>
</gene>
<organism evidence="1 2">
    <name type="scientific">Dermacentor silvarum</name>
    <name type="common">Tick</name>
    <dbReference type="NCBI Taxonomy" id="543639"/>
    <lineage>
        <taxon>Eukaryota</taxon>
        <taxon>Metazoa</taxon>
        <taxon>Ecdysozoa</taxon>
        <taxon>Arthropoda</taxon>
        <taxon>Chelicerata</taxon>
        <taxon>Arachnida</taxon>
        <taxon>Acari</taxon>
        <taxon>Parasitiformes</taxon>
        <taxon>Ixodida</taxon>
        <taxon>Ixodoidea</taxon>
        <taxon>Ixodidae</taxon>
        <taxon>Rhipicephalinae</taxon>
        <taxon>Dermacentor</taxon>
    </lineage>
</organism>
<evidence type="ECO:0000313" key="1">
    <source>
        <dbReference type="EMBL" id="KAH7954921.1"/>
    </source>
</evidence>
<protein>
    <submittedName>
        <fullName evidence="1">Uncharacterized protein</fullName>
    </submittedName>
</protein>
<keyword evidence="2" id="KW-1185">Reference proteome</keyword>
<evidence type="ECO:0000313" key="2">
    <source>
        <dbReference type="Proteomes" id="UP000821865"/>
    </source>
</evidence>
<name>A0ACB8D0P9_DERSI</name>